<dbReference type="Proteomes" id="UP000028488">
    <property type="component" value="Plasmid pPDG4"/>
</dbReference>
<organism evidence="2 3">
    <name type="scientific">Rhodococcus opacus</name>
    <name type="common">Nocardia opaca</name>
    <dbReference type="NCBI Taxonomy" id="37919"/>
    <lineage>
        <taxon>Bacteria</taxon>
        <taxon>Bacillati</taxon>
        <taxon>Actinomycetota</taxon>
        <taxon>Actinomycetes</taxon>
        <taxon>Mycobacteriales</taxon>
        <taxon>Nocardiaceae</taxon>
        <taxon>Rhodococcus</taxon>
    </lineage>
</organism>
<sequence>MPKSRSRRKGGKSRPVRRAPRQLHPADLLLRDARQLLEIDDVLTAETWASGWLGQAWSTATMTEREPEHQLCMQVTGRACTTPSPHSLAAVDALARVAPAADLSMLTDTLDILAETQPLPAWHTVEAWTPTAAWRAVDVYDSERVLFIDYDGPHPHTLMAQIYQAGGLMIGKLALLNPGAATAWDQLREPDEAPMPLQSVPVAEVLADLAHALRTTDMTWPRNDDEDFCDHRALAWSRCRDYLPEWPEQVGLPEPRRRQLVEDFLADSGSDDEVSRSLAELFLDYGDGYISAGPLCWSPGEVMLLLTDWLPRKAVLDADQRNALPFVLRRWLTFALTQQGIDRQWISRVVDAVDTFLPEFHDAFDDETAWGPAKQVAAALAERGVDLTDRHAVDEGIRQLNAEQLAHRLLP</sequence>
<evidence type="ECO:0000313" key="3">
    <source>
        <dbReference type="Proteomes" id="UP000028488"/>
    </source>
</evidence>
<evidence type="ECO:0000256" key="1">
    <source>
        <dbReference type="SAM" id="MobiDB-lite"/>
    </source>
</evidence>
<proteinExistence type="predicted"/>
<accession>A0A076F191</accession>
<geneLocation type="plasmid" evidence="2 3">
    <name>pPDG4</name>
</geneLocation>
<dbReference type="AlphaFoldDB" id="A0A076F191"/>
<feature type="compositionally biased region" description="Basic residues" evidence="1">
    <location>
        <begin position="1"/>
        <end position="21"/>
    </location>
</feature>
<protein>
    <submittedName>
        <fullName evidence="2">Uncharacterized protein</fullName>
    </submittedName>
</protein>
<keyword evidence="2" id="KW-0614">Plasmid</keyword>
<reference evidence="2 3" key="1">
    <citation type="submission" date="2014-07" db="EMBL/GenBank/DDBJ databases">
        <title>Genome Sequence of Rhodococcus opacus Strain R7, a Biodegrader of Mono- and Polycyclic Aromatic Hydrocarbons.</title>
        <authorList>
            <person name="Di Gennaro P."/>
            <person name="Zampolli J."/>
            <person name="Presti I."/>
            <person name="Cappelletti M."/>
            <person name="D'Ursi P."/>
            <person name="Orro A."/>
            <person name="Mezzelani A."/>
            <person name="Milanesi L."/>
        </authorList>
    </citation>
    <scope>NUCLEOTIDE SEQUENCE [LARGE SCALE GENOMIC DNA]</scope>
    <source>
        <strain evidence="2 3">R7</strain>
        <plasmid evidence="2">pPDG4</plasmid>
    </source>
</reference>
<dbReference type="RefSeq" id="WP_128644169.1">
    <property type="nucleotide sequence ID" value="NZ_CP008951.1"/>
</dbReference>
<gene>
    <name evidence="2" type="ORF">EP51_46140</name>
</gene>
<name>A0A076F191_RHOOP</name>
<dbReference type="EMBL" id="CP008951">
    <property type="protein sequence ID" value="AII11383.1"/>
    <property type="molecule type" value="Genomic_DNA"/>
</dbReference>
<feature type="region of interest" description="Disordered" evidence="1">
    <location>
        <begin position="1"/>
        <end position="23"/>
    </location>
</feature>
<evidence type="ECO:0000313" key="2">
    <source>
        <dbReference type="EMBL" id="AII11383.1"/>
    </source>
</evidence>